<dbReference type="InterPro" id="IPR036890">
    <property type="entry name" value="HATPase_C_sf"/>
</dbReference>
<evidence type="ECO:0000256" key="3">
    <source>
        <dbReference type="ARBA" id="ARBA00012438"/>
    </source>
</evidence>
<dbReference type="InterPro" id="IPR050398">
    <property type="entry name" value="HssS/ArlS-like"/>
</dbReference>
<accession>A0ABV6LPM9</accession>
<dbReference type="SUPFAM" id="SSF55874">
    <property type="entry name" value="ATPase domain of HSP90 chaperone/DNA topoisomerase II/histidine kinase"/>
    <property type="match status" value="1"/>
</dbReference>
<dbReference type="EMBL" id="JBHLTP010000010">
    <property type="protein sequence ID" value="MFC0524234.1"/>
    <property type="molecule type" value="Genomic_DNA"/>
</dbReference>
<evidence type="ECO:0000313" key="18">
    <source>
        <dbReference type="Proteomes" id="UP001589836"/>
    </source>
</evidence>
<reference evidence="17 18" key="1">
    <citation type="submission" date="2024-09" db="EMBL/GenBank/DDBJ databases">
        <authorList>
            <person name="Sun Q."/>
            <person name="Mori K."/>
        </authorList>
    </citation>
    <scope>NUCLEOTIDE SEQUENCE [LARGE SCALE GENOMIC DNA]</scope>
    <source>
        <strain evidence="17 18">NCAIM B.02529</strain>
    </source>
</reference>
<dbReference type="PANTHER" id="PTHR45528">
    <property type="entry name" value="SENSOR HISTIDINE KINASE CPXA"/>
    <property type="match status" value="1"/>
</dbReference>
<dbReference type="PRINTS" id="PR00344">
    <property type="entry name" value="BCTRLSENSOR"/>
</dbReference>
<keyword evidence="4" id="KW-1003">Cell membrane</keyword>
<dbReference type="RefSeq" id="WP_377348008.1">
    <property type="nucleotide sequence ID" value="NZ_JBHLTP010000010.1"/>
</dbReference>
<evidence type="ECO:0000256" key="11">
    <source>
        <dbReference type="ARBA" id="ARBA00022989"/>
    </source>
</evidence>
<evidence type="ECO:0000256" key="1">
    <source>
        <dbReference type="ARBA" id="ARBA00000085"/>
    </source>
</evidence>
<keyword evidence="13 14" id="KW-0472">Membrane</keyword>
<keyword evidence="7 14" id="KW-0812">Transmembrane</keyword>
<evidence type="ECO:0000256" key="14">
    <source>
        <dbReference type="SAM" id="Phobius"/>
    </source>
</evidence>
<dbReference type="SMART" id="SM00387">
    <property type="entry name" value="HATPase_c"/>
    <property type="match status" value="1"/>
</dbReference>
<name>A0ABV6LPM9_9BACI</name>
<keyword evidence="11 14" id="KW-1133">Transmembrane helix</keyword>
<dbReference type="Gene3D" id="1.10.287.130">
    <property type="match status" value="1"/>
</dbReference>
<evidence type="ECO:0000256" key="5">
    <source>
        <dbReference type="ARBA" id="ARBA00022553"/>
    </source>
</evidence>
<comment type="caution">
    <text evidence="17">The sequence shown here is derived from an EMBL/GenBank/DDBJ whole genome shotgun (WGS) entry which is preliminary data.</text>
</comment>
<dbReference type="PANTHER" id="PTHR45528:SF1">
    <property type="entry name" value="SENSOR HISTIDINE KINASE CPXA"/>
    <property type="match status" value="1"/>
</dbReference>
<keyword evidence="8" id="KW-0547">Nucleotide-binding</keyword>
<dbReference type="InterPro" id="IPR003594">
    <property type="entry name" value="HATPase_dom"/>
</dbReference>
<feature type="domain" description="HAMP" evidence="16">
    <location>
        <begin position="176"/>
        <end position="228"/>
    </location>
</feature>
<dbReference type="PROSITE" id="PS50885">
    <property type="entry name" value="HAMP"/>
    <property type="match status" value="1"/>
</dbReference>
<evidence type="ECO:0000256" key="8">
    <source>
        <dbReference type="ARBA" id="ARBA00022741"/>
    </source>
</evidence>
<evidence type="ECO:0000256" key="12">
    <source>
        <dbReference type="ARBA" id="ARBA00023012"/>
    </source>
</evidence>
<dbReference type="Pfam" id="PF02518">
    <property type="entry name" value="HATPase_c"/>
    <property type="match status" value="1"/>
</dbReference>
<proteinExistence type="predicted"/>
<dbReference type="Gene3D" id="3.30.565.10">
    <property type="entry name" value="Histidine kinase-like ATPase, C-terminal domain"/>
    <property type="match status" value="1"/>
</dbReference>
<evidence type="ECO:0000256" key="9">
    <source>
        <dbReference type="ARBA" id="ARBA00022777"/>
    </source>
</evidence>
<evidence type="ECO:0000259" key="15">
    <source>
        <dbReference type="PROSITE" id="PS50109"/>
    </source>
</evidence>
<dbReference type="InterPro" id="IPR003660">
    <property type="entry name" value="HAMP_dom"/>
</dbReference>
<keyword evidence="10" id="KW-0067">ATP-binding</keyword>
<comment type="catalytic activity">
    <reaction evidence="1">
        <text>ATP + protein L-histidine = ADP + protein N-phospho-L-histidine.</text>
        <dbReference type="EC" id="2.7.13.3"/>
    </reaction>
</comment>
<dbReference type="InterPro" id="IPR003661">
    <property type="entry name" value="HisK_dim/P_dom"/>
</dbReference>
<keyword evidence="18" id="KW-1185">Reference proteome</keyword>
<evidence type="ECO:0000256" key="6">
    <source>
        <dbReference type="ARBA" id="ARBA00022679"/>
    </source>
</evidence>
<keyword evidence="9 17" id="KW-0418">Kinase</keyword>
<dbReference type="PROSITE" id="PS50109">
    <property type="entry name" value="HIS_KIN"/>
    <property type="match status" value="1"/>
</dbReference>
<organism evidence="17 18">
    <name type="scientific">Pontibacillus salicampi</name>
    <dbReference type="NCBI Taxonomy" id="1449801"/>
    <lineage>
        <taxon>Bacteria</taxon>
        <taxon>Bacillati</taxon>
        <taxon>Bacillota</taxon>
        <taxon>Bacilli</taxon>
        <taxon>Bacillales</taxon>
        <taxon>Bacillaceae</taxon>
        <taxon>Pontibacillus</taxon>
    </lineage>
</organism>
<gene>
    <name evidence="17" type="ORF">ACFFGV_11725</name>
</gene>
<sequence>MKLLYQLNAAFATLLIIIMSVTAFFIYSLILDTLIQDEQKELQENGEFLLNLMYQEDGAARGPLLSNIMHNNDFKVLFFDPDRNQVLYSSLPENITEEWSQQFEQEEQQRALWKSGGDDYVISKLRYNYDGRRYLLVLATPLEELQSVQSVFAARMIAVFIIGICIAVLFSYLLTKRLVTPLTQLKGEVKKIENRQFDSIERIGASGEIGEVEQSVLDMAKELERYIHSQKHFFQNASHELKTPLMTIQGYAEGVKDGVFEGDAADRSLDVIVKESERLKKIVNEIILLAKLDSEEGIYHPEEISGSTLLQQTKERLLPLAQEKGIELQINQQQDALLSIDEEKMLQAMINIGSNGIRHASTSVRLTGHLEDQHYIISVLDDGSGVPEDLLPQLFHRFVKGKEGETGLGLAISRAIIERSGGTIQVANQEDAGAVFSIKLPISARVGK</sequence>
<feature type="transmembrane region" description="Helical" evidence="14">
    <location>
        <begin position="152"/>
        <end position="174"/>
    </location>
</feature>
<evidence type="ECO:0000256" key="2">
    <source>
        <dbReference type="ARBA" id="ARBA00004651"/>
    </source>
</evidence>
<dbReference type="InterPro" id="IPR036097">
    <property type="entry name" value="HisK_dim/P_sf"/>
</dbReference>
<evidence type="ECO:0000256" key="4">
    <source>
        <dbReference type="ARBA" id="ARBA00022475"/>
    </source>
</evidence>
<dbReference type="Gene3D" id="6.10.340.10">
    <property type="match status" value="1"/>
</dbReference>
<feature type="domain" description="Histidine kinase" evidence="15">
    <location>
        <begin position="236"/>
        <end position="444"/>
    </location>
</feature>
<feature type="transmembrane region" description="Helical" evidence="14">
    <location>
        <begin position="7"/>
        <end position="30"/>
    </location>
</feature>
<dbReference type="InterPro" id="IPR005467">
    <property type="entry name" value="His_kinase_dom"/>
</dbReference>
<keyword evidence="5" id="KW-0597">Phosphoprotein</keyword>
<protein>
    <recommendedName>
        <fullName evidence="3">histidine kinase</fullName>
        <ecNumber evidence="3">2.7.13.3</ecNumber>
    </recommendedName>
</protein>
<dbReference type="CDD" id="cd00082">
    <property type="entry name" value="HisKA"/>
    <property type="match status" value="1"/>
</dbReference>
<keyword evidence="6" id="KW-0808">Transferase</keyword>
<dbReference type="InterPro" id="IPR004358">
    <property type="entry name" value="Sig_transdc_His_kin-like_C"/>
</dbReference>
<dbReference type="SMART" id="SM00388">
    <property type="entry name" value="HisKA"/>
    <property type="match status" value="1"/>
</dbReference>
<evidence type="ECO:0000259" key="16">
    <source>
        <dbReference type="PROSITE" id="PS50885"/>
    </source>
</evidence>
<dbReference type="GO" id="GO:0016301">
    <property type="term" value="F:kinase activity"/>
    <property type="evidence" value="ECO:0007669"/>
    <property type="project" value="UniProtKB-KW"/>
</dbReference>
<evidence type="ECO:0000313" key="17">
    <source>
        <dbReference type="EMBL" id="MFC0524234.1"/>
    </source>
</evidence>
<comment type="subcellular location">
    <subcellularLocation>
        <location evidence="2">Cell membrane</location>
        <topology evidence="2">Multi-pass membrane protein</topology>
    </subcellularLocation>
</comment>
<dbReference type="Proteomes" id="UP001589836">
    <property type="component" value="Unassembled WGS sequence"/>
</dbReference>
<evidence type="ECO:0000256" key="10">
    <source>
        <dbReference type="ARBA" id="ARBA00022840"/>
    </source>
</evidence>
<evidence type="ECO:0000256" key="13">
    <source>
        <dbReference type="ARBA" id="ARBA00023136"/>
    </source>
</evidence>
<keyword evidence="12" id="KW-0902">Two-component regulatory system</keyword>
<evidence type="ECO:0000256" key="7">
    <source>
        <dbReference type="ARBA" id="ARBA00022692"/>
    </source>
</evidence>
<dbReference type="Pfam" id="PF00512">
    <property type="entry name" value="HisKA"/>
    <property type="match status" value="1"/>
</dbReference>
<dbReference type="EC" id="2.7.13.3" evidence="3"/>
<dbReference type="SUPFAM" id="SSF47384">
    <property type="entry name" value="Homodimeric domain of signal transducing histidine kinase"/>
    <property type="match status" value="1"/>
</dbReference>